<dbReference type="PANTHER" id="PTHR18964:SF149">
    <property type="entry name" value="BIFUNCTIONAL UDP-N-ACETYLGLUCOSAMINE 2-EPIMERASE_N-ACETYLMANNOSAMINE KINASE"/>
    <property type="match status" value="1"/>
</dbReference>
<name>A0A7C3MNK5_DICTH</name>
<gene>
    <name evidence="2" type="ORF">ENW00_03810</name>
</gene>
<evidence type="ECO:0000313" key="2">
    <source>
        <dbReference type="EMBL" id="HFX13272.1"/>
    </source>
</evidence>
<dbReference type="Pfam" id="PF00480">
    <property type="entry name" value="ROK"/>
    <property type="match status" value="1"/>
</dbReference>
<dbReference type="InterPro" id="IPR000600">
    <property type="entry name" value="ROK"/>
</dbReference>
<sequence>MKPVNIKSMRIANISLVLDTIRRMGPISRYDISKITKLSPSAVSSIVENLISVGIIKESPAQVTKVGRRPIELTLNEVGYYPIGIEIEKDKITGILMALSGRVLRKESIVLYNNDVDMVLNGVVNIYRSLIDGVNKEDIIGVGLAVPGTINRKEGVCLFSPNLGWRNVKIKEYLSKYIEGVPIFIEHIVKAVTYGELWYGAGIGKDNLICVRVGSGVSAGLVLDGKIYRGPDDRAGEFGHTIIEKNGNKCKCGSYGCLESYVSTQVLYEKILEGIRKNAYTKVNLENKSRDEILDEIIEAGKSGDRFVLNIFEELGTYLGIGIANLINILNPEIVIIAGGLSKAEELLLDPVKRVVNLHAFPPIPEIITTKLGGLTGPIGAAAEVIEETLLKKIFEKAEEETYR</sequence>
<evidence type="ECO:0000256" key="1">
    <source>
        <dbReference type="ARBA" id="ARBA00006479"/>
    </source>
</evidence>
<comment type="caution">
    <text evidence="2">The sequence shown here is derived from an EMBL/GenBank/DDBJ whole genome shotgun (WGS) entry which is preliminary data.</text>
</comment>
<protein>
    <submittedName>
        <fullName evidence="2">ROK family transcriptional regulator</fullName>
    </submittedName>
</protein>
<dbReference type="AlphaFoldDB" id="A0A7C3MNK5"/>
<dbReference type="PANTHER" id="PTHR18964">
    <property type="entry name" value="ROK (REPRESSOR, ORF, KINASE) FAMILY"/>
    <property type="match status" value="1"/>
</dbReference>
<dbReference type="SUPFAM" id="SSF53067">
    <property type="entry name" value="Actin-like ATPase domain"/>
    <property type="match status" value="1"/>
</dbReference>
<proteinExistence type="inferred from homology"/>
<dbReference type="InterPro" id="IPR043129">
    <property type="entry name" value="ATPase_NBD"/>
</dbReference>
<comment type="similarity">
    <text evidence="1">Belongs to the ROK (NagC/XylR) family.</text>
</comment>
<dbReference type="InterPro" id="IPR036388">
    <property type="entry name" value="WH-like_DNA-bd_sf"/>
</dbReference>
<accession>A0A7C3MNK5</accession>
<organism evidence="2">
    <name type="scientific">Dictyoglomus thermophilum</name>
    <dbReference type="NCBI Taxonomy" id="14"/>
    <lineage>
        <taxon>Bacteria</taxon>
        <taxon>Pseudomonadati</taxon>
        <taxon>Dictyoglomota</taxon>
        <taxon>Dictyoglomia</taxon>
        <taxon>Dictyoglomales</taxon>
        <taxon>Dictyoglomaceae</taxon>
        <taxon>Dictyoglomus</taxon>
    </lineage>
</organism>
<dbReference type="EMBL" id="DTIN01000014">
    <property type="protein sequence ID" value="HFX13272.1"/>
    <property type="molecule type" value="Genomic_DNA"/>
</dbReference>
<dbReference type="InterPro" id="IPR036390">
    <property type="entry name" value="WH_DNA-bd_sf"/>
</dbReference>
<dbReference type="SUPFAM" id="SSF46785">
    <property type="entry name" value="Winged helix' DNA-binding domain"/>
    <property type="match status" value="1"/>
</dbReference>
<dbReference type="Gene3D" id="1.10.10.10">
    <property type="entry name" value="Winged helix-like DNA-binding domain superfamily/Winged helix DNA-binding domain"/>
    <property type="match status" value="1"/>
</dbReference>
<dbReference type="Gene3D" id="3.30.420.40">
    <property type="match status" value="2"/>
</dbReference>
<dbReference type="CDD" id="cd24076">
    <property type="entry name" value="ASKHA_ATPase_ROK_BsXylR-like"/>
    <property type="match status" value="1"/>
</dbReference>
<reference evidence="2" key="1">
    <citation type="journal article" date="2020" name="mSystems">
        <title>Genome- and Community-Level Interaction Insights into Carbon Utilization and Element Cycling Functions of Hydrothermarchaeota in Hydrothermal Sediment.</title>
        <authorList>
            <person name="Zhou Z."/>
            <person name="Liu Y."/>
            <person name="Xu W."/>
            <person name="Pan J."/>
            <person name="Luo Z.H."/>
            <person name="Li M."/>
        </authorList>
    </citation>
    <scope>NUCLEOTIDE SEQUENCE [LARGE SCALE GENOMIC DNA]</scope>
    <source>
        <strain evidence="2">SpSt-81</strain>
    </source>
</reference>